<dbReference type="Pfam" id="PF18701">
    <property type="entry name" value="DUF5641"/>
    <property type="match status" value="1"/>
</dbReference>
<keyword evidence="5" id="KW-1185">Reference proteome</keyword>
<feature type="compositionally biased region" description="Basic and acidic residues" evidence="1">
    <location>
        <begin position="24"/>
        <end position="33"/>
    </location>
</feature>
<evidence type="ECO:0000259" key="3">
    <source>
        <dbReference type="Pfam" id="PF18701"/>
    </source>
</evidence>
<evidence type="ECO:0000256" key="2">
    <source>
        <dbReference type="SAM" id="Phobius"/>
    </source>
</evidence>
<feature type="domain" description="DUF5641" evidence="3">
    <location>
        <begin position="130"/>
        <end position="196"/>
    </location>
</feature>
<accession>A0A2B4S8P3</accession>
<dbReference type="AlphaFoldDB" id="A0A2B4S8P3"/>
<comment type="caution">
    <text evidence="4">The sequence shown here is derived from an EMBL/GenBank/DDBJ whole genome shotgun (WGS) entry which is preliminary data.</text>
</comment>
<feature type="transmembrane region" description="Helical" evidence="2">
    <location>
        <begin position="286"/>
        <end position="309"/>
    </location>
</feature>
<keyword evidence="2" id="KW-0472">Membrane</keyword>
<proteinExistence type="predicted"/>
<keyword evidence="2" id="KW-0812">Transmembrane</keyword>
<dbReference type="Proteomes" id="UP000225706">
    <property type="component" value="Unassembled WGS sequence"/>
</dbReference>
<reference evidence="5" key="1">
    <citation type="journal article" date="2017" name="bioRxiv">
        <title>Comparative analysis of the genomes of Stylophora pistillata and Acropora digitifera provides evidence for extensive differences between species of corals.</title>
        <authorList>
            <person name="Voolstra C.R."/>
            <person name="Li Y."/>
            <person name="Liew Y.J."/>
            <person name="Baumgarten S."/>
            <person name="Zoccola D."/>
            <person name="Flot J.-F."/>
            <person name="Tambutte S."/>
            <person name="Allemand D."/>
            <person name="Aranda M."/>
        </authorList>
    </citation>
    <scope>NUCLEOTIDE SEQUENCE [LARGE SCALE GENOMIC DNA]</scope>
</reference>
<name>A0A2B4S8P3_STYPI</name>
<protein>
    <recommendedName>
        <fullName evidence="3">DUF5641 domain-containing protein</fullName>
    </recommendedName>
</protein>
<feature type="region of interest" description="Disordered" evidence="1">
    <location>
        <begin position="24"/>
        <end position="46"/>
    </location>
</feature>
<dbReference type="PANTHER" id="PTHR47331">
    <property type="entry name" value="PHD-TYPE DOMAIN-CONTAINING PROTEIN"/>
    <property type="match status" value="1"/>
</dbReference>
<gene>
    <name evidence="4" type="ORF">AWC38_SpisGene9990</name>
</gene>
<dbReference type="PANTHER" id="PTHR47331:SF1">
    <property type="entry name" value="GAG-LIKE PROTEIN"/>
    <property type="match status" value="1"/>
</dbReference>
<dbReference type="InterPro" id="IPR040676">
    <property type="entry name" value="DUF5641"/>
</dbReference>
<keyword evidence="2" id="KW-1133">Transmembrane helix</keyword>
<evidence type="ECO:0000256" key="1">
    <source>
        <dbReference type="SAM" id="MobiDB-lite"/>
    </source>
</evidence>
<evidence type="ECO:0000313" key="4">
    <source>
        <dbReference type="EMBL" id="PFX25383.1"/>
    </source>
</evidence>
<organism evidence="4 5">
    <name type="scientific">Stylophora pistillata</name>
    <name type="common">Smooth cauliflower coral</name>
    <dbReference type="NCBI Taxonomy" id="50429"/>
    <lineage>
        <taxon>Eukaryota</taxon>
        <taxon>Metazoa</taxon>
        <taxon>Cnidaria</taxon>
        <taxon>Anthozoa</taxon>
        <taxon>Hexacorallia</taxon>
        <taxon>Scleractinia</taxon>
        <taxon>Astrocoeniina</taxon>
        <taxon>Pocilloporidae</taxon>
        <taxon>Stylophora</taxon>
    </lineage>
</organism>
<sequence>MRDAERSIIKCVQKEHFKEEIQSLEVPKNHEENTGSGPRPSSVKKSSRVFSLDPVLMDGVLRFEGRLRRASLPQDAKHHVILLKIIRDKLDTETRRSVLTFYSGTPSGFMSTCYSKMFAEFSTLPLDHTTMHRQKWNFPRRNLAVGDVVLMVNDSSPSSCSPMAKVIEVMPGRDGFVRRVKEKSKTSELERPIDKYKVCRESRYVWWDDYKCGTNTSVIRLLVSVRKTTNMTATSSVAMANISIVCHLVFVRKIISVTLDRTVEWECVCQRVVGAAELLQAVSGTIIFYAIIISVVSYCCYASFPYYYYRTLGSVAFTGQQRRQKNFSARMMMTQQVHPPPPMNYNQPTPGYSQAPPLYPSYPLSPNQYPTPPMQLMLAAVNDEQSNRF</sequence>
<evidence type="ECO:0000313" key="5">
    <source>
        <dbReference type="Proteomes" id="UP000225706"/>
    </source>
</evidence>
<dbReference type="EMBL" id="LSMT01000152">
    <property type="protein sequence ID" value="PFX25383.1"/>
    <property type="molecule type" value="Genomic_DNA"/>
</dbReference>